<dbReference type="Proteomes" id="UP000198893">
    <property type="component" value="Unassembled WGS sequence"/>
</dbReference>
<dbReference type="AlphaFoldDB" id="A0A1H8TI44"/>
<dbReference type="STRING" id="569882.SAMN04490248_115112"/>
<name>A0A1H8TI44_9RHOB</name>
<gene>
    <name evidence="2" type="ORF">SAMN04490248_115112</name>
</gene>
<keyword evidence="3" id="KW-1185">Reference proteome</keyword>
<proteinExistence type="predicted"/>
<evidence type="ECO:0000256" key="1">
    <source>
        <dbReference type="SAM" id="MobiDB-lite"/>
    </source>
</evidence>
<evidence type="ECO:0000313" key="3">
    <source>
        <dbReference type="Proteomes" id="UP000198893"/>
    </source>
</evidence>
<accession>A0A1H8TI44</accession>
<evidence type="ECO:0000313" key="2">
    <source>
        <dbReference type="EMBL" id="SEO90547.1"/>
    </source>
</evidence>
<organism evidence="2 3">
    <name type="scientific">Salinihabitans flavidus</name>
    <dbReference type="NCBI Taxonomy" id="569882"/>
    <lineage>
        <taxon>Bacteria</taxon>
        <taxon>Pseudomonadati</taxon>
        <taxon>Pseudomonadota</taxon>
        <taxon>Alphaproteobacteria</taxon>
        <taxon>Rhodobacterales</taxon>
        <taxon>Roseobacteraceae</taxon>
        <taxon>Salinihabitans</taxon>
    </lineage>
</organism>
<reference evidence="2 3" key="1">
    <citation type="submission" date="2016-10" db="EMBL/GenBank/DDBJ databases">
        <authorList>
            <person name="de Groot N.N."/>
        </authorList>
    </citation>
    <scope>NUCLEOTIDE SEQUENCE [LARGE SCALE GENOMIC DNA]</scope>
    <source>
        <strain evidence="2 3">DSM 27842</strain>
    </source>
</reference>
<protein>
    <submittedName>
        <fullName evidence="2">Uncharacterized protein</fullName>
    </submittedName>
</protein>
<sequence>MNRQVIRIERVSPRKGVVEEPDFTSKGYRLGDPAHGKHKHHAEHTVYVKTLDEAGALIEEGFSLWMGAKGKRASLIAPKSLRMVRSGDANIS</sequence>
<feature type="region of interest" description="Disordered" evidence="1">
    <location>
        <begin position="22"/>
        <end position="41"/>
    </location>
</feature>
<dbReference type="EMBL" id="FODS01000015">
    <property type="protein sequence ID" value="SEO90547.1"/>
    <property type="molecule type" value="Genomic_DNA"/>
</dbReference>
<dbReference type="OrthoDB" id="8450244at2"/>
<dbReference type="RefSeq" id="WP_093119103.1">
    <property type="nucleotide sequence ID" value="NZ_FODS01000015.1"/>
</dbReference>